<dbReference type="EMBL" id="JADBGQ010000008">
    <property type="protein sequence ID" value="KAG5386825.1"/>
    <property type="molecule type" value="Genomic_DNA"/>
</dbReference>
<dbReference type="SUPFAM" id="SSF117281">
    <property type="entry name" value="Kelch motif"/>
    <property type="match status" value="1"/>
</dbReference>
<feature type="region of interest" description="Disordered" evidence="1">
    <location>
        <begin position="1"/>
        <end position="45"/>
    </location>
</feature>
<dbReference type="InterPro" id="IPR015915">
    <property type="entry name" value="Kelch-typ_b-propeller"/>
</dbReference>
<sequence>MMKKRLQKEKDGGSIDGGEGDRVSSAATGKSGNRIFPVKSSQSTTYEEEVERHQFALLGVDVDVDLDTRYGKLHQGPSMLVARSTTGVGLVDQKFYVFGGQEANRSKRKCLTQGQGLGKSCQVPV</sequence>
<evidence type="ECO:0000313" key="3">
    <source>
        <dbReference type="Proteomes" id="UP000823674"/>
    </source>
</evidence>
<organism evidence="2 3">
    <name type="scientific">Brassica rapa subsp. trilocularis</name>
    <dbReference type="NCBI Taxonomy" id="1813537"/>
    <lineage>
        <taxon>Eukaryota</taxon>
        <taxon>Viridiplantae</taxon>
        <taxon>Streptophyta</taxon>
        <taxon>Embryophyta</taxon>
        <taxon>Tracheophyta</taxon>
        <taxon>Spermatophyta</taxon>
        <taxon>Magnoliopsida</taxon>
        <taxon>eudicotyledons</taxon>
        <taxon>Gunneridae</taxon>
        <taxon>Pentapetalae</taxon>
        <taxon>rosids</taxon>
        <taxon>malvids</taxon>
        <taxon>Brassicales</taxon>
        <taxon>Brassicaceae</taxon>
        <taxon>Brassiceae</taxon>
        <taxon>Brassica</taxon>
    </lineage>
</organism>
<keyword evidence="3" id="KW-1185">Reference proteome</keyword>
<gene>
    <name evidence="2" type="primary">A09p071400.1_BraROA</name>
    <name evidence="2" type="ORF">IGI04_038295</name>
</gene>
<proteinExistence type="predicted"/>
<name>A0ABQ7LLG1_BRACM</name>
<evidence type="ECO:0000313" key="2">
    <source>
        <dbReference type="EMBL" id="KAG5386825.1"/>
    </source>
</evidence>
<protein>
    <submittedName>
        <fullName evidence="2">Uncharacterized protein</fullName>
    </submittedName>
</protein>
<dbReference type="Proteomes" id="UP000823674">
    <property type="component" value="Chromosome A09"/>
</dbReference>
<comment type="caution">
    <text evidence="2">The sequence shown here is derived from an EMBL/GenBank/DDBJ whole genome shotgun (WGS) entry which is preliminary data.</text>
</comment>
<reference evidence="2 3" key="1">
    <citation type="submission" date="2021-03" db="EMBL/GenBank/DDBJ databases">
        <authorList>
            <person name="King G.J."/>
            <person name="Bancroft I."/>
            <person name="Baten A."/>
            <person name="Bloomfield J."/>
            <person name="Borpatragohain P."/>
            <person name="He Z."/>
            <person name="Irish N."/>
            <person name="Irwin J."/>
            <person name="Liu K."/>
            <person name="Mauleon R.P."/>
            <person name="Moore J."/>
            <person name="Morris R."/>
            <person name="Ostergaard L."/>
            <person name="Wang B."/>
            <person name="Wells R."/>
        </authorList>
    </citation>
    <scope>NUCLEOTIDE SEQUENCE [LARGE SCALE GENOMIC DNA]</scope>
    <source>
        <strain evidence="2">R-o-18</strain>
        <tissue evidence="2">Leaf</tissue>
    </source>
</reference>
<accession>A0ABQ7LLG1</accession>
<evidence type="ECO:0000256" key="1">
    <source>
        <dbReference type="SAM" id="MobiDB-lite"/>
    </source>
</evidence>